<dbReference type="EMBL" id="CM029050">
    <property type="protein sequence ID" value="KAG2564726.1"/>
    <property type="molecule type" value="Genomic_DNA"/>
</dbReference>
<feature type="non-terminal residue" evidence="2">
    <location>
        <position position="178"/>
    </location>
</feature>
<organism evidence="2 3">
    <name type="scientific">Panicum virgatum</name>
    <name type="common">Blackwell switchgrass</name>
    <dbReference type="NCBI Taxonomy" id="38727"/>
    <lineage>
        <taxon>Eukaryota</taxon>
        <taxon>Viridiplantae</taxon>
        <taxon>Streptophyta</taxon>
        <taxon>Embryophyta</taxon>
        <taxon>Tracheophyta</taxon>
        <taxon>Spermatophyta</taxon>
        <taxon>Magnoliopsida</taxon>
        <taxon>Liliopsida</taxon>
        <taxon>Poales</taxon>
        <taxon>Poaceae</taxon>
        <taxon>PACMAD clade</taxon>
        <taxon>Panicoideae</taxon>
        <taxon>Panicodae</taxon>
        <taxon>Paniceae</taxon>
        <taxon>Panicinae</taxon>
        <taxon>Panicum</taxon>
        <taxon>Panicum sect. Hiantes</taxon>
    </lineage>
</organism>
<gene>
    <name evidence="2" type="ORF">PVAP13_7NG106778</name>
</gene>
<accession>A0A8T0Q0Q9</accession>
<keyword evidence="3" id="KW-1185">Reference proteome</keyword>
<dbReference type="AlphaFoldDB" id="A0A8T0Q0Q9"/>
<feature type="region of interest" description="Disordered" evidence="1">
    <location>
        <begin position="81"/>
        <end position="178"/>
    </location>
</feature>
<sequence>MKRHVQPLMQRSHLGYEYTGEDDESRLSKDPISDDAILVQLSKIFKNMKQAVPTAVLEYSAERPPNPDDVLLYFLMPPPLGLDQVRVDPRRPCPRRDFSQDDGETVVEEAEVDSSSEDDTVLSQYVMKKRQDKAGSSARSSKRPAENLEDDVPQPPRKKRNTVRKHVVRVTVNPDGTP</sequence>
<evidence type="ECO:0000256" key="1">
    <source>
        <dbReference type="SAM" id="MobiDB-lite"/>
    </source>
</evidence>
<comment type="caution">
    <text evidence="2">The sequence shown here is derived from an EMBL/GenBank/DDBJ whole genome shotgun (WGS) entry which is preliminary data.</text>
</comment>
<feature type="compositionally biased region" description="Basic and acidic residues" evidence="1">
    <location>
        <begin position="85"/>
        <end position="99"/>
    </location>
</feature>
<reference evidence="2" key="1">
    <citation type="submission" date="2020-05" db="EMBL/GenBank/DDBJ databases">
        <title>WGS assembly of Panicum virgatum.</title>
        <authorList>
            <person name="Lovell J.T."/>
            <person name="Jenkins J."/>
            <person name="Shu S."/>
            <person name="Juenger T.E."/>
            <person name="Schmutz J."/>
        </authorList>
    </citation>
    <scope>NUCLEOTIDE SEQUENCE</scope>
    <source>
        <strain evidence="2">AP13</strain>
    </source>
</reference>
<name>A0A8T0Q0Q9_PANVG</name>
<protein>
    <submittedName>
        <fullName evidence="2">Uncharacterized protein</fullName>
    </submittedName>
</protein>
<feature type="compositionally biased region" description="Basic residues" evidence="1">
    <location>
        <begin position="156"/>
        <end position="168"/>
    </location>
</feature>
<proteinExistence type="predicted"/>
<feature type="region of interest" description="Disordered" evidence="1">
    <location>
        <begin position="1"/>
        <end position="31"/>
    </location>
</feature>
<feature type="compositionally biased region" description="Acidic residues" evidence="1">
    <location>
        <begin position="100"/>
        <end position="120"/>
    </location>
</feature>
<dbReference type="Proteomes" id="UP000823388">
    <property type="component" value="Chromosome 7N"/>
</dbReference>
<evidence type="ECO:0000313" key="2">
    <source>
        <dbReference type="EMBL" id="KAG2564726.1"/>
    </source>
</evidence>
<evidence type="ECO:0000313" key="3">
    <source>
        <dbReference type="Proteomes" id="UP000823388"/>
    </source>
</evidence>